<organism evidence="1 2">
    <name type="scientific">Mytilus coruscus</name>
    <name type="common">Sea mussel</name>
    <dbReference type="NCBI Taxonomy" id="42192"/>
    <lineage>
        <taxon>Eukaryota</taxon>
        <taxon>Metazoa</taxon>
        <taxon>Spiralia</taxon>
        <taxon>Lophotrochozoa</taxon>
        <taxon>Mollusca</taxon>
        <taxon>Bivalvia</taxon>
        <taxon>Autobranchia</taxon>
        <taxon>Pteriomorphia</taxon>
        <taxon>Mytilida</taxon>
        <taxon>Mytiloidea</taxon>
        <taxon>Mytilidae</taxon>
        <taxon>Mytilinae</taxon>
        <taxon>Mytilus</taxon>
    </lineage>
</organism>
<dbReference type="EMBL" id="CACVKT020008953">
    <property type="protein sequence ID" value="CAC5418861.1"/>
    <property type="molecule type" value="Genomic_DNA"/>
</dbReference>
<name>A0A6J8EID5_MYTCO</name>
<dbReference type="OrthoDB" id="6092547at2759"/>
<sequence length="430" mass="49467">MFLVTFIRVYENLNDDQSSPDKLPFVMETNDTNPGFTKLKSVDKSCLDIDMISDWCETVGEQKLQSVNSHWMALLASALSCFSYKTACYRPRAIYSAFKRCGNDELIPLIDGETCFIPPVVFSYLLQFLCCYQLGDYIGTHNALQDLELTIREQDFIFSSDLINTSFALIFLYVASMNLNDRNLSLQFYNYLCDIIGSEDVIKKRREMFTAYDFFQRLKSSTFISSGSKSEGIDLKGSDYDRMICFNLIRVHESLTDIQSAPHEIILLMETNATKPGFTKLKLVHKSDLHLINDFCKTVGEDIFISSNLVRERNCRNGWIIHGPCLSNPDGDYDLAMCFRCKEWITPAQQWIHRSHELKPLITDDSLPFPPVVYSYLLQFLCCYHLGDYIGKLNALHDLELTIRERYFVFANDDILLIVNKSLAMVKSLI</sequence>
<dbReference type="Proteomes" id="UP000507470">
    <property type="component" value="Unassembled WGS sequence"/>
</dbReference>
<dbReference type="AlphaFoldDB" id="A0A6J8EID5"/>
<accession>A0A6J8EID5</accession>
<protein>
    <submittedName>
        <fullName evidence="1">Uncharacterized protein</fullName>
    </submittedName>
</protein>
<evidence type="ECO:0000313" key="2">
    <source>
        <dbReference type="Proteomes" id="UP000507470"/>
    </source>
</evidence>
<gene>
    <name evidence="1" type="ORF">MCOR_51268</name>
</gene>
<evidence type="ECO:0000313" key="1">
    <source>
        <dbReference type="EMBL" id="CAC5418861.1"/>
    </source>
</evidence>
<reference evidence="1 2" key="1">
    <citation type="submission" date="2020-06" db="EMBL/GenBank/DDBJ databases">
        <authorList>
            <person name="Li R."/>
            <person name="Bekaert M."/>
        </authorList>
    </citation>
    <scope>NUCLEOTIDE SEQUENCE [LARGE SCALE GENOMIC DNA]</scope>
    <source>
        <strain evidence="2">wild</strain>
    </source>
</reference>
<keyword evidence="2" id="KW-1185">Reference proteome</keyword>
<proteinExistence type="predicted"/>